<dbReference type="EMBL" id="JABFTP020000144">
    <property type="protein sequence ID" value="KAL3281528.1"/>
    <property type="molecule type" value="Genomic_DNA"/>
</dbReference>
<proteinExistence type="predicted"/>
<sequence>MSTKNVLSFVKRGEENNWEKDSSDLTAQQSFDLFRCALMKVFKRSFPTKRIEITDNNKRKNFTFEASEDLLQLKNHLSTMGTVARATKHDAVYDSYNAKKEEYHKRMDEEGRQNNIEYIQIGQNYQKSMWNIINNEKKRQEGIPAAISRVMISTHILSTALKKF</sequence>
<reference evidence="1 2" key="1">
    <citation type="journal article" date="2021" name="BMC Biol.">
        <title>Horizontally acquired antibacterial genes associated with adaptive radiation of ladybird beetles.</title>
        <authorList>
            <person name="Li H.S."/>
            <person name="Tang X.F."/>
            <person name="Huang Y.H."/>
            <person name="Xu Z.Y."/>
            <person name="Chen M.L."/>
            <person name="Du X.Y."/>
            <person name="Qiu B.Y."/>
            <person name="Chen P.T."/>
            <person name="Zhang W."/>
            <person name="Slipinski A."/>
            <person name="Escalona H.E."/>
            <person name="Waterhouse R.M."/>
            <person name="Zwick A."/>
            <person name="Pang H."/>
        </authorList>
    </citation>
    <scope>NUCLEOTIDE SEQUENCE [LARGE SCALE GENOMIC DNA]</scope>
    <source>
        <strain evidence="1">SYSU2018</strain>
    </source>
</reference>
<keyword evidence="2" id="KW-1185">Reference proteome</keyword>
<dbReference type="Proteomes" id="UP001516400">
    <property type="component" value="Unassembled WGS sequence"/>
</dbReference>
<comment type="caution">
    <text evidence="1">The sequence shown here is derived from an EMBL/GenBank/DDBJ whole genome shotgun (WGS) entry which is preliminary data.</text>
</comment>
<evidence type="ECO:0000313" key="1">
    <source>
        <dbReference type="EMBL" id="KAL3281528.1"/>
    </source>
</evidence>
<gene>
    <name evidence="1" type="ORF">HHI36_004736</name>
</gene>
<accession>A0ABD2NSH1</accession>
<organism evidence="1 2">
    <name type="scientific">Cryptolaemus montrouzieri</name>
    <dbReference type="NCBI Taxonomy" id="559131"/>
    <lineage>
        <taxon>Eukaryota</taxon>
        <taxon>Metazoa</taxon>
        <taxon>Ecdysozoa</taxon>
        <taxon>Arthropoda</taxon>
        <taxon>Hexapoda</taxon>
        <taxon>Insecta</taxon>
        <taxon>Pterygota</taxon>
        <taxon>Neoptera</taxon>
        <taxon>Endopterygota</taxon>
        <taxon>Coleoptera</taxon>
        <taxon>Polyphaga</taxon>
        <taxon>Cucujiformia</taxon>
        <taxon>Coccinelloidea</taxon>
        <taxon>Coccinellidae</taxon>
        <taxon>Scymninae</taxon>
        <taxon>Scymnini</taxon>
        <taxon>Cryptolaemus</taxon>
    </lineage>
</organism>
<name>A0ABD2NSH1_9CUCU</name>
<evidence type="ECO:0000313" key="2">
    <source>
        <dbReference type="Proteomes" id="UP001516400"/>
    </source>
</evidence>
<protein>
    <submittedName>
        <fullName evidence="1">Uncharacterized protein</fullName>
    </submittedName>
</protein>
<dbReference type="AlphaFoldDB" id="A0ABD2NSH1"/>